<keyword evidence="2" id="KW-1185">Reference proteome</keyword>
<dbReference type="Proteomes" id="UP000049855">
    <property type="component" value="Unassembled WGS sequence"/>
</dbReference>
<reference evidence="2" key="1">
    <citation type="submission" date="2015-03" db="EMBL/GenBank/DDBJ databases">
        <authorList>
            <person name="Nijsse Bart"/>
        </authorList>
    </citation>
    <scope>NUCLEOTIDE SEQUENCE [LARGE SCALE GENOMIC DNA]</scope>
</reference>
<protein>
    <submittedName>
        <fullName evidence="1">Uncharacterized protein</fullName>
    </submittedName>
</protein>
<organism evidence="1 2">
    <name type="scientific">Sporomusa ovata</name>
    <dbReference type="NCBI Taxonomy" id="2378"/>
    <lineage>
        <taxon>Bacteria</taxon>
        <taxon>Bacillati</taxon>
        <taxon>Bacillota</taxon>
        <taxon>Negativicutes</taxon>
        <taxon>Selenomonadales</taxon>
        <taxon>Sporomusaceae</taxon>
        <taxon>Sporomusa</taxon>
    </lineage>
</organism>
<sequence>MIIQGEEVYKYWCSTVEEAVERAKELLNEDDPVYCICKKAENYYVFHSKKMKLSAHEIIETVTRQPESAEVNHEVIN</sequence>
<evidence type="ECO:0000313" key="1">
    <source>
        <dbReference type="EMBL" id="CQR73343.1"/>
    </source>
</evidence>
<gene>
    <name evidence="1" type="ORF">SpAn4DRAFT_2575</name>
</gene>
<proteinExistence type="predicted"/>
<evidence type="ECO:0000313" key="2">
    <source>
        <dbReference type="Proteomes" id="UP000049855"/>
    </source>
</evidence>
<accession>A0A0U1L2F9</accession>
<dbReference type="AlphaFoldDB" id="A0A0U1L2F9"/>
<name>A0A0U1L2F9_9FIRM</name>
<dbReference type="EMBL" id="CTRP01000012">
    <property type="protein sequence ID" value="CQR73343.1"/>
    <property type="molecule type" value="Genomic_DNA"/>
</dbReference>